<dbReference type="InterPro" id="IPR036397">
    <property type="entry name" value="RNaseH_sf"/>
</dbReference>
<organism evidence="1">
    <name type="scientific">viral metagenome</name>
    <dbReference type="NCBI Taxonomy" id="1070528"/>
    <lineage>
        <taxon>unclassified sequences</taxon>
        <taxon>metagenomes</taxon>
        <taxon>organismal metagenomes</taxon>
    </lineage>
</organism>
<dbReference type="AlphaFoldDB" id="A0A6M3M5S5"/>
<evidence type="ECO:0000313" key="2">
    <source>
        <dbReference type="EMBL" id="QJB04138.1"/>
    </source>
</evidence>
<protein>
    <submittedName>
        <fullName evidence="1">Uncharacterized protein</fullName>
    </submittedName>
</protein>
<dbReference type="EMBL" id="MT143689">
    <property type="protein sequence ID" value="QJB00322.1"/>
    <property type="molecule type" value="Genomic_DNA"/>
</dbReference>
<dbReference type="Gene3D" id="3.30.420.10">
    <property type="entry name" value="Ribonuclease H-like superfamily/Ribonuclease H"/>
    <property type="match status" value="1"/>
</dbReference>
<sequence>MIVLAVDPAKHAGWAILDGQGAVLGYGSVVHPRTAIRCQEIQEVLDRATVSAGSSDSLPVVLAVEEQYFGGNPKTLADLVARRMEWEIASVMDKHRGMFELRRINPRSWQASLLQRPGEKMSDLRRDGVKKRSLALAARAAGIEGLTENEADAMCIGWHAAGLSRGVLAGW</sequence>
<gene>
    <name evidence="1" type="ORF">MM171A00607_0015</name>
    <name evidence="2" type="ORF">MM171B00441_0015</name>
</gene>
<reference evidence="1" key="1">
    <citation type="submission" date="2020-03" db="EMBL/GenBank/DDBJ databases">
        <title>The deep terrestrial virosphere.</title>
        <authorList>
            <person name="Holmfeldt K."/>
            <person name="Nilsson E."/>
            <person name="Simone D."/>
            <person name="Lopez-Fernandez M."/>
            <person name="Wu X."/>
            <person name="de Brujin I."/>
            <person name="Lundin D."/>
            <person name="Andersson A."/>
            <person name="Bertilsson S."/>
            <person name="Dopson M."/>
        </authorList>
    </citation>
    <scope>NUCLEOTIDE SEQUENCE</scope>
    <source>
        <strain evidence="1">MM171A00607</strain>
        <strain evidence="2">MM171B00441</strain>
    </source>
</reference>
<dbReference type="GO" id="GO:0003676">
    <property type="term" value="F:nucleic acid binding"/>
    <property type="evidence" value="ECO:0007669"/>
    <property type="project" value="InterPro"/>
</dbReference>
<name>A0A6M3M5S5_9ZZZZ</name>
<proteinExistence type="predicted"/>
<accession>A0A6M3M5S5</accession>
<dbReference type="EMBL" id="MT143873">
    <property type="protein sequence ID" value="QJB04138.1"/>
    <property type="molecule type" value="Genomic_DNA"/>
</dbReference>
<evidence type="ECO:0000313" key="1">
    <source>
        <dbReference type="EMBL" id="QJB00322.1"/>
    </source>
</evidence>